<organism evidence="1 2">
    <name type="scientific">Paenibacillus uliginis N3/975</name>
    <dbReference type="NCBI Taxonomy" id="1313296"/>
    <lineage>
        <taxon>Bacteria</taxon>
        <taxon>Bacillati</taxon>
        <taxon>Bacillota</taxon>
        <taxon>Bacilli</taxon>
        <taxon>Bacillales</taxon>
        <taxon>Paenibacillaceae</taxon>
        <taxon>Paenibacillus</taxon>
    </lineage>
</organism>
<reference evidence="1 2" key="1">
    <citation type="submission" date="2017-04" db="EMBL/GenBank/DDBJ databases">
        <authorList>
            <person name="Afonso C.L."/>
            <person name="Miller P.J."/>
            <person name="Scott M.A."/>
            <person name="Spackman E."/>
            <person name="Goraichik I."/>
            <person name="Dimitrov K.M."/>
            <person name="Suarez D.L."/>
            <person name="Swayne D.E."/>
        </authorList>
    </citation>
    <scope>NUCLEOTIDE SEQUENCE [LARGE SCALE GENOMIC DNA]</scope>
    <source>
        <strain evidence="1 2">N3/975</strain>
    </source>
</reference>
<keyword evidence="2" id="KW-1185">Reference proteome</keyword>
<dbReference type="Proteomes" id="UP000192940">
    <property type="component" value="Chromosome I"/>
</dbReference>
<evidence type="ECO:0000313" key="1">
    <source>
        <dbReference type="EMBL" id="SMF84051.1"/>
    </source>
</evidence>
<gene>
    <name evidence="1" type="ORF">SAMN05661091_2515</name>
</gene>
<sequence length="48" mass="5751">MQLLYFCIRDSAANRNDVWWEYGKQDEVKGQVTAYERNRKKNRGIVSI</sequence>
<accession>A0A1X7HCU4</accession>
<dbReference type="EMBL" id="LT840184">
    <property type="protein sequence ID" value="SMF84051.1"/>
    <property type="molecule type" value="Genomic_DNA"/>
</dbReference>
<name>A0A1X7HCU4_9BACL</name>
<proteinExistence type="predicted"/>
<dbReference type="STRING" id="1313296.SAMN05661091_2515"/>
<evidence type="ECO:0000313" key="2">
    <source>
        <dbReference type="Proteomes" id="UP000192940"/>
    </source>
</evidence>
<dbReference type="AlphaFoldDB" id="A0A1X7HCU4"/>
<protein>
    <submittedName>
        <fullName evidence="1">Uncharacterized protein</fullName>
    </submittedName>
</protein>